<evidence type="ECO:0000313" key="2">
    <source>
        <dbReference type="EMBL" id="PJE60415.1"/>
    </source>
</evidence>
<evidence type="ECO:0000256" key="1">
    <source>
        <dbReference type="SAM" id="Phobius"/>
    </source>
</evidence>
<feature type="transmembrane region" description="Helical" evidence="1">
    <location>
        <begin position="264"/>
        <end position="283"/>
    </location>
</feature>
<proteinExistence type="predicted"/>
<accession>A0A2M8KKH8</accession>
<keyword evidence="1" id="KW-1133">Transmembrane helix</keyword>
<protein>
    <submittedName>
        <fullName evidence="2">Uncharacterized protein</fullName>
    </submittedName>
</protein>
<feature type="transmembrane region" description="Helical" evidence="1">
    <location>
        <begin position="128"/>
        <end position="146"/>
    </location>
</feature>
<gene>
    <name evidence="2" type="ORF">COU86_04480</name>
</gene>
<dbReference type="EMBL" id="PFEB01000047">
    <property type="protein sequence ID" value="PJE60415.1"/>
    <property type="molecule type" value="Genomic_DNA"/>
</dbReference>
<keyword evidence="1" id="KW-0812">Transmembrane</keyword>
<feature type="transmembrane region" description="Helical" evidence="1">
    <location>
        <begin position="289"/>
        <end position="315"/>
    </location>
</feature>
<reference evidence="3" key="1">
    <citation type="submission" date="2017-09" db="EMBL/GenBank/DDBJ databases">
        <title>Depth-based differentiation of microbial function through sediment-hosted aquifers and enrichment of novel symbionts in the deep terrestrial subsurface.</title>
        <authorList>
            <person name="Probst A.J."/>
            <person name="Ladd B."/>
            <person name="Jarett J.K."/>
            <person name="Geller-Mcgrath D.E."/>
            <person name="Sieber C.M.K."/>
            <person name="Emerson J.B."/>
            <person name="Anantharaman K."/>
            <person name="Thomas B.C."/>
            <person name="Malmstrom R."/>
            <person name="Stieglmeier M."/>
            <person name="Klingl A."/>
            <person name="Woyke T."/>
            <person name="Ryan C.M."/>
            <person name="Banfield J.F."/>
        </authorList>
    </citation>
    <scope>NUCLEOTIDE SEQUENCE [LARGE SCALE GENOMIC DNA]</scope>
</reference>
<name>A0A2M8KKH8_9BACT</name>
<dbReference type="AlphaFoldDB" id="A0A2M8KKH8"/>
<evidence type="ECO:0000313" key="3">
    <source>
        <dbReference type="Proteomes" id="UP000231434"/>
    </source>
</evidence>
<dbReference type="Proteomes" id="UP000231434">
    <property type="component" value="Unassembled WGS sequence"/>
</dbReference>
<comment type="caution">
    <text evidence="2">The sequence shown here is derived from an EMBL/GenBank/DDBJ whole genome shotgun (WGS) entry which is preliminary data.</text>
</comment>
<organism evidence="2 3">
    <name type="scientific">Candidatus Roizmanbacteria bacterium CG10_big_fil_rev_8_21_14_0_10_36_26</name>
    <dbReference type="NCBI Taxonomy" id="1974851"/>
    <lineage>
        <taxon>Bacteria</taxon>
        <taxon>Candidatus Roizmaniibacteriota</taxon>
    </lineage>
</organism>
<keyword evidence="1" id="KW-0472">Membrane</keyword>
<sequence>MKRIFFLGFFFLCLATLLSGFTRPVFSAESYKLQVQITPLPCSTAPGLGDCPTDLTPIYNSLNQTCVGSYEDFSKNPITQHFWALDPEVTAQGQTDERARQFIYWAVNGNAIDEHPVLKQIWAVSRNIVFFLIVLVAAIIGIGFIVGQRANFDFKIKIWPVIIRLATLLLYVAFSATIVLLLIQMSEVLMKFFIETLSGKDLFNINFNINLGSGSVERNYSFIGCRDLNYQVQEAVDTEMFLLRATNVIYYLMGSLIILRKIILWFLLFVSPFLAVLAPFVFIRNVGWIWIGVFFQWLFYGPFLALFLGALSIIWKAGIPFIFNFSRAGNATGYVYPTAINIVYGGPAQIAAQNIGALNNGNYIDTFAEYVIALLMLLAATFFPWWLLRIFRDYCCDGINTAKNILLSIYDQMRGGPSPQPQPVIPSPTNITTSLKMPKGVEIPVQARLETLEEIKKTKTEEIVHSLNITTSKISDVANFETNKQLQQNIKQNLDYLTNPMVASTATERQKFMNIRSELFNRAVKEDRVARHLISSISSSKIEQQQRRQKLVKTIPKLIPVTHVVSIKVNMPQEKVSAINSALVNAVSGNNQTVQQLADVTRLQPQQISSVLHVLVQETNQPTVNLSQNIAKQTNLNKEKIHQVIKLISQTIKTNKQLLTSVAKEEGVEATALENVVDQQMAVMAEPEKYLAESVTIPPSVPLEEYESVKKIWQKQYEEGEVPVTENVRSRNQWVEQDIVFITNTLNKLVSSNEELRLQGLDDLGYILPIFLINSMKGDELVVYLKAKLEAAKTVAEQMAKERKLTEKLKSKSEEELIEVAAPTKKEAAKTMEMAEELKIKSEK</sequence>
<feature type="transmembrane region" description="Helical" evidence="1">
    <location>
        <begin position="158"/>
        <end position="183"/>
    </location>
</feature>
<feature type="transmembrane region" description="Helical" evidence="1">
    <location>
        <begin position="367"/>
        <end position="387"/>
    </location>
</feature>